<name>A0ACB9KTF8_BAUVA</name>
<accession>A0ACB9KTF8</accession>
<dbReference type="EMBL" id="CM039438">
    <property type="protein sequence ID" value="KAI4300608.1"/>
    <property type="molecule type" value="Genomic_DNA"/>
</dbReference>
<dbReference type="Proteomes" id="UP000828941">
    <property type="component" value="Chromosome 13"/>
</dbReference>
<organism evidence="1 2">
    <name type="scientific">Bauhinia variegata</name>
    <name type="common">Purple orchid tree</name>
    <name type="synonym">Phanera variegata</name>
    <dbReference type="NCBI Taxonomy" id="167791"/>
    <lineage>
        <taxon>Eukaryota</taxon>
        <taxon>Viridiplantae</taxon>
        <taxon>Streptophyta</taxon>
        <taxon>Embryophyta</taxon>
        <taxon>Tracheophyta</taxon>
        <taxon>Spermatophyta</taxon>
        <taxon>Magnoliopsida</taxon>
        <taxon>eudicotyledons</taxon>
        <taxon>Gunneridae</taxon>
        <taxon>Pentapetalae</taxon>
        <taxon>rosids</taxon>
        <taxon>fabids</taxon>
        <taxon>Fabales</taxon>
        <taxon>Fabaceae</taxon>
        <taxon>Cercidoideae</taxon>
        <taxon>Cercideae</taxon>
        <taxon>Bauhiniinae</taxon>
        <taxon>Bauhinia</taxon>
    </lineage>
</organism>
<evidence type="ECO:0000313" key="1">
    <source>
        <dbReference type="EMBL" id="KAI4300608.1"/>
    </source>
</evidence>
<proteinExistence type="predicted"/>
<sequence>MPREIFLRPASSDRRQPLLKSRSCCSNTRVGEVVGSTTAECAAVCCCCPCALANFLVLAFYKVPACLCRRVLKKKRLENLGKKGLMPPKRHASSCSFDEDFQIPPLYRDSLHCTKSQKSLELDKEAEQLEKEMWERFYSTGFWRSTSQKESSTATSAASSQTLTNVKPLSQLNRISH</sequence>
<comment type="caution">
    <text evidence="1">The sequence shown here is derived from an EMBL/GenBank/DDBJ whole genome shotgun (WGS) entry which is preliminary data.</text>
</comment>
<evidence type="ECO:0000313" key="2">
    <source>
        <dbReference type="Proteomes" id="UP000828941"/>
    </source>
</evidence>
<keyword evidence="2" id="KW-1185">Reference proteome</keyword>
<gene>
    <name evidence="1" type="ORF">L6164_033964</name>
</gene>
<reference evidence="1 2" key="1">
    <citation type="journal article" date="2022" name="DNA Res.">
        <title>Chromosomal-level genome assembly of the orchid tree Bauhinia variegata (Leguminosae; Cercidoideae) supports the allotetraploid origin hypothesis of Bauhinia.</title>
        <authorList>
            <person name="Zhong Y."/>
            <person name="Chen Y."/>
            <person name="Zheng D."/>
            <person name="Pang J."/>
            <person name="Liu Y."/>
            <person name="Luo S."/>
            <person name="Meng S."/>
            <person name="Qian L."/>
            <person name="Wei D."/>
            <person name="Dai S."/>
            <person name="Zhou R."/>
        </authorList>
    </citation>
    <scope>NUCLEOTIDE SEQUENCE [LARGE SCALE GENOMIC DNA]</scope>
    <source>
        <strain evidence="1">BV-YZ2020</strain>
    </source>
</reference>
<protein>
    <submittedName>
        <fullName evidence="1">Uncharacterized protein</fullName>
    </submittedName>
</protein>